<feature type="compositionally biased region" description="Pro residues" evidence="13">
    <location>
        <begin position="368"/>
        <end position="377"/>
    </location>
</feature>
<evidence type="ECO:0000259" key="14">
    <source>
        <dbReference type="Pfam" id="PF00768"/>
    </source>
</evidence>
<feature type="compositionally biased region" description="Pro residues" evidence="13">
    <location>
        <begin position="349"/>
        <end position="359"/>
    </location>
</feature>
<keyword evidence="5" id="KW-0645">Protease</keyword>
<dbReference type="InterPro" id="IPR018044">
    <property type="entry name" value="Peptidase_S11"/>
</dbReference>
<protein>
    <recommendedName>
        <fullName evidence="3">serine-type D-Ala-D-Ala carboxypeptidase</fullName>
        <ecNumber evidence="3">3.4.16.4</ecNumber>
    </recommendedName>
</protein>
<dbReference type="RefSeq" id="WP_307628285.1">
    <property type="nucleotide sequence ID" value="NZ_JAUSZS010000004.1"/>
</dbReference>
<dbReference type="Gene3D" id="3.40.710.10">
    <property type="entry name" value="DD-peptidase/beta-lactamase superfamily"/>
    <property type="match status" value="1"/>
</dbReference>
<comment type="catalytic activity">
    <reaction evidence="11">
        <text>Preferential cleavage: (Ac)2-L-Lys-D-Ala-|-D-Ala. Also transpeptidation of peptidyl-alanyl moieties that are N-acyl substituents of D-alanine.</text>
        <dbReference type="EC" id="3.4.16.4"/>
    </reaction>
</comment>
<comment type="similarity">
    <text evidence="2 12">Belongs to the peptidase S11 family.</text>
</comment>
<feature type="compositionally biased region" description="Low complexity" evidence="13">
    <location>
        <begin position="173"/>
        <end position="198"/>
    </location>
</feature>
<feature type="compositionally biased region" description="Low complexity" evidence="13">
    <location>
        <begin position="470"/>
        <end position="491"/>
    </location>
</feature>
<gene>
    <name evidence="16" type="ORF">QFZ49_004671</name>
</gene>
<evidence type="ECO:0000256" key="6">
    <source>
        <dbReference type="ARBA" id="ARBA00022729"/>
    </source>
</evidence>
<keyword evidence="17" id="KW-1185">Reference proteome</keyword>
<comment type="caution">
    <text evidence="16">The sequence shown here is derived from an EMBL/GenBank/DDBJ whole genome shotgun (WGS) entry which is preliminary data.</text>
</comment>
<feature type="compositionally biased region" description="Pro residues" evidence="13">
    <location>
        <begin position="451"/>
        <end position="469"/>
    </location>
</feature>
<evidence type="ECO:0000256" key="7">
    <source>
        <dbReference type="ARBA" id="ARBA00022801"/>
    </source>
</evidence>
<evidence type="ECO:0000256" key="13">
    <source>
        <dbReference type="SAM" id="MobiDB-lite"/>
    </source>
</evidence>
<feature type="compositionally biased region" description="Basic and acidic residues" evidence="13">
    <location>
        <begin position="432"/>
        <end position="450"/>
    </location>
</feature>
<feature type="domain" description="Peptidase S11 D-Ala-D-Ala carboxypeptidase A C-terminal" evidence="15">
    <location>
        <begin position="838"/>
        <end position="918"/>
    </location>
</feature>
<feature type="compositionally biased region" description="Acidic residues" evidence="13">
    <location>
        <begin position="77"/>
        <end position="98"/>
    </location>
</feature>
<feature type="compositionally biased region" description="Basic and acidic residues" evidence="13">
    <location>
        <begin position="10"/>
        <end position="20"/>
    </location>
</feature>
<keyword evidence="10" id="KW-0961">Cell wall biogenesis/degradation</keyword>
<dbReference type="InterPro" id="IPR012338">
    <property type="entry name" value="Beta-lactam/transpept-like"/>
</dbReference>
<proteinExistence type="inferred from homology"/>
<keyword evidence="4 16" id="KW-0121">Carboxypeptidase</keyword>
<feature type="compositionally biased region" description="Acidic residues" evidence="13">
    <location>
        <begin position="298"/>
        <end position="310"/>
    </location>
</feature>
<feature type="compositionally biased region" description="Low complexity" evidence="13">
    <location>
        <begin position="241"/>
        <end position="257"/>
    </location>
</feature>
<name>A0ABU0RRY0_9ACTN</name>
<comment type="pathway">
    <text evidence="1">Cell wall biogenesis; peptidoglycan biosynthesis.</text>
</comment>
<accession>A0ABU0RRY0</accession>
<dbReference type="InterPro" id="IPR012907">
    <property type="entry name" value="Peptidase_S11_C"/>
</dbReference>
<evidence type="ECO:0000256" key="10">
    <source>
        <dbReference type="ARBA" id="ARBA00023316"/>
    </source>
</evidence>
<evidence type="ECO:0000256" key="12">
    <source>
        <dbReference type="RuleBase" id="RU004016"/>
    </source>
</evidence>
<dbReference type="InterPro" id="IPR001967">
    <property type="entry name" value="Peptidase_S11_N"/>
</dbReference>
<evidence type="ECO:0000256" key="3">
    <source>
        <dbReference type="ARBA" id="ARBA00012448"/>
    </source>
</evidence>
<feature type="compositionally biased region" description="Basic and acidic residues" evidence="13">
    <location>
        <begin position="105"/>
        <end position="117"/>
    </location>
</feature>
<evidence type="ECO:0000313" key="17">
    <source>
        <dbReference type="Proteomes" id="UP001223072"/>
    </source>
</evidence>
<organism evidence="16 17">
    <name type="scientific">Streptomyces turgidiscabies</name>
    <dbReference type="NCBI Taxonomy" id="85558"/>
    <lineage>
        <taxon>Bacteria</taxon>
        <taxon>Bacillati</taxon>
        <taxon>Actinomycetota</taxon>
        <taxon>Actinomycetes</taxon>
        <taxon>Kitasatosporales</taxon>
        <taxon>Streptomycetaceae</taxon>
        <taxon>Streptomyces</taxon>
    </lineage>
</organism>
<keyword evidence="6" id="KW-0732">Signal</keyword>
<dbReference type="GO" id="GO:0009002">
    <property type="term" value="F:serine-type D-Ala-D-Ala carboxypeptidase activity"/>
    <property type="evidence" value="ECO:0007669"/>
    <property type="project" value="UniProtKB-EC"/>
</dbReference>
<feature type="compositionally biased region" description="Low complexity" evidence="13">
    <location>
        <begin position="403"/>
        <end position="430"/>
    </location>
</feature>
<dbReference type="EC" id="3.4.16.4" evidence="3"/>
<dbReference type="Pfam" id="PF00768">
    <property type="entry name" value="Peptidase_S11"/>
    <property type="match status" value="1"/>
</dbReference>
<keyword evidence="7 16" id="KW-0378">Hydrolase</keyword>
<feature type="compositionally biased region" description="Basic and acidic residues" evidence="13">
    <location>
        <begin position="387"/>
        <end position="402"/>
    </location>
</feature>
<reference evidence="16 17" key="1">
    <citation type="submission" date="2023-07" db="EMBL/GenBank/DDBJ databases">
        <title>Comparative genomics of wheat-associated soil bacteria to identify genetic determinants of phenazine resistance.</title>
        <authorList>
            <person name="Mouncey N."/>
        </authorList>
    </citation>
    <scope>NUCLEOTIDE SEQUENCE [LARGE SCALE GENOMIC DNA]</scope>
    <source>
        <strain evidence="16 17">W2I16</strain>
    </source>
</reference>
<evidence type="ECO:0000256" key="5">
    <source>
        <dbReference type="ARBA" id="ARBA00022670"/>
    </source>
</evidence>
<dbReference type="SUPFAM" id="SSF56601">
    <property type="entry name" value="beta-lactamase/transpeptidase-like"/>
    <property type="match status" value="1"/>
</dbReference>
<evidence type="ECO:0000313" key="16">
    <source>
        <dbReference type="EMBL" id="MDQ0934731.1"/>
    </source>
</evidence>
<sequence length="932" mass="94487">MKEASVAGESPDRSKQRESSEEPTSGSAGPVPGARGESGTGARDPRLAVARDRESTARGGVDTATRVFSRPSLQAEPEAESADADADAEGGAEVDADADGSTADKATESESAAKADGTDGTGSTRLRAAVAAWVSGAEEGETPGKAKEAEVAEGAADEARPDADAPEGDEGPAAEAGGDAGPGDPSEAADGAPEAAEGVSGASGEDSSEPGGAQESASGPEGIGAAKPEGASAPGTGGEAGPASASASAPKPASASEAEPDADVKSEAAVVPEPEPKPKPDADAGESATPDVSSAPDAEADAPTDSDPAPEDAPGKATDDPAPKRPLADEPPTDRAPVDEPPADKAPVDEPPTDTPPVDQPTAIFKAPRPPAAPPVDQPTTMLKLGDVPRVKPKGDKRDADPRANASAAAANASADAKADVEAAAEANSEPVAERTSKFVALKRLDDPATRKPPPGAEPPSAPGAPRPKPAAAQPPKAPAAPAADATAAIPQVGPERTTQQPLPPLPPLDLLAELTNTPPPRDTAVRTIARRIKIWSPVAVLLAIVFAVVQAMRPLPAPELTLTAKDSYTFDGTAAALPWPSDGQGWMDVNGIGTMGKFGEQKPVAIGSVAKAMTAYIVLKDHPLKVGEEGPKITVDATAEKEGGYNTDGKGESTLDTVHKGDVLTLKQALSAVMIPSANNIARLLARWDLGTEAAFIKKMNATAKELGMKNTVYTDASGLKESTLSTAEDQVKLGNQLVRMPALMDITRQPFWFDPSGKKWRNYNEVIPANGGIGIKTGTTSIAGGNLLFAATKEVGGETAIVVGAILAQHTAPIIDTVNHVSKTAMIAAREALLSSKILKKGDVVGYVDDGLGGRTPVVLSKDVTAVGWAGRKVELSFAAASDLPHSAKAGTQVGSLTVGDGKSGAVKVPVQLQKDQTEPGFDKKLTRLG</sequence>
<evidence type="ECO:0000256" key="4">
    <source>
        <dbReference type="ARBA" id="ARBA00022645"/>
    </source>
</evidence>
<dbReference type="Proteomes" id="UP001223072">
    <property type="component" value="Unassembled WGS sequence"/>
</dbReference>
<dbReference type="PANTHER" id="PTHR21581:SF33">
    <property type="entry name" value="D-ALANYL-D-ALANINE CARBOXYPEPTIDASE DACB"/>
    <property type="match status" value="1"/>
</dbReference>
<evidence type="ECO:0000256" key="8">
    <source>
        <dbReference type="ARBA" id="ARBA00022960"/>
    </source>
</evidence>
<feature type="region of interest" description="Disordered" evidence="13">
    <location>
        <begin position="1"/>
        <end position="523"/>
    </location>
</feature>
<evidence type="ECO:0000256" key="9">
    <source>
        <dbReference type="ARBA" id="ARBA00022984"/>
    </source>
</evidence>
<dbReference type="PRINTS" id="PR00725">
    <property type="entry name" value="DADACBPTASE1"/>
</dbReference>
<keyword evidence="8" id="KW-0133">Cell shape</keyword>
<dbReference type="Pfam" id="PF07943">
    <property type="entry name" value="PBP5_C"/>
    <property type="match status" value="1"/>
</dbReference>
<feature type="compositionally biased region" description="Basic and acidic residues" evidence="13">
    <location>
        <begin position="43"/>
        <end position="56"/>
    </location>
</feature>
<dbReference type="EMBL" id="JAUSZS010000004">
    <property type="protein sequence ID" value="MDQ0934731.1"/>
    <property type="molecule type" value="Genomic_DNA"/>
</dbReference>
<dbReference type="PANTHER" id="PTHR21581">
    <property type="entry name" value="D-ALANYL-D-ALANINE CARBOXYPEPTIDASE"/>
    <property type="match status" value="1"/>
</dbReference>
<feature type="compositionally biased region" description="Basic and acidic residues" evidence="13">
    <location>
        <begin position="313"/>
        <end position="348"/>
    </location>
</feature>
<keyword evidence="9" id="KW-0573">Peptidoglycan synthesis</keyword>
<evidence type="ECO:0000256" key="11">
    <source>
        <dbReference type="ARBA" id="ARBA00034000"/>
    </source>
</evidence>
<evidence type="ECO:0000256" key="2">
    <source>
        <dbReference type="ARBA" id="ARBA00007164"/>
    </source>
</evidence>
<feature type="domain" description="Peptidase S11 D-alanyl-D-alanine carboxypeptidase A N-terminal" evidence="14">
    <location>
        <begin position="602"/>
        <end position="805"/>
    </location>
</feature>
<evidence type="ECO:0000259" key="15">
    <source>
        <dbReference type="Pfam" id="PF07943"/>
    </source>
</evidence>
<evidence type="ECO:0000256" key="1">
    <source>
        <dbReference type="ARBA" id="ARBA00004752"/>
    </source>
</evidence>